<evidence type="ECO:0000313" key="2">
    <source>
        <dbReference type="Proteomes" id="UP000002640"/>
    </source>
</evidence>
<protein>
    <recommendedName>
        <fullName evidence="3">DUF659 domain-containing protein</fullName>
    </recommendedName>
</protein>
<reference evidence="1 2" key="1">
    <citation type="journal article" date="2006" name="Science">
        <title>Phytophthora genome sequences uncover evolutionary origins and mechanisms of pathogenesis.</title>
        <authorList>
            <person name="Tyler B.M."/>
            <person name="Tripathy S."/>
            <person name="Zhang X."/>
            <person name="Dehal P."/>
            <person name="Jiang R.H."/>
            <person name="Aerts A."/>
            <person name="Arredondo F.D."/>
            <person name="Baxter L."/>
            <person name="Bensasson D."/>
            <person name="Beynon J.L."/>
            <person name="Chapman J."/>
            <person name="Damasceno C.M."/>
            <person name="Dorrance A.E."/>
            <person name="Dou D."/>
            <person name="Dickerman A.W."/>
            <person name="Dubchak I.L."/>
            <person name="Garbelotto M."/>
            <person name="Gijzen M."/>
            <person name="Gordon S.G."/>
            <person name="Govers F."/>
            <person name="Grunwald N.J."/>
            <person name="Huang W."/>
            <person name="Ivors K.L."/>
            <person name="Jones R.W."/>
            <person name="Kamoun S."/>
            <person name="Krampis K."/>
            <person name="Lamour K.H."/>
            <person name="Lee M.K."/>
            <person name="McDonald W.H."/>
            <person name="Medina M."/>
            <person name="Meijer H.J."/>
            <person name="Nordberg E.K."/>
            <person name="Maclean D.J."/>
            <person name="Ospina-Giraldo M.D."/>
            <person name="Morris P.F."/>
            <person name="Phuntumart V."/>
            <person name="Putnam N.H."/>
            <person name="Rash S."/>
            <person name="Rose J.K."/>
            <person name="Sakihama Y."/>
            <person name="Salamov A.A."/>
            <person name="Savidor A."/>
            <person name="Scheuring C.F."/>
            <person name="Smith B.M."/>
            <person name="Sobral B.W."/>
            <person name="Terry A."/>
            <person name="Torto-Alalibo T.A."/>
            <person name="Win J."/>
            <person name="Xu Z."/>
            <person name="Zhang H."/>
            <person name="Grigoriev I.V."/>
            <person name="Rokhsar D.S."/>
            <person name="Boore J.L."/>
        </authorList>
    </citation>
    <scope>NUCLEOTIDE SEQUENCE [LARGE SCALE GENOMIC DNA]</scope>
    <source>
        <strain evidence="1 2">P6497</strain>
    </source>
</reference>
<dbReference type="EMBL" id="JH159152">
    <property type="protein sequence ID" value="EGZ23405.1"/>
    <property type="molecule type" value="Genomic_DNA"/>
</dbReference>
<keyword evidence="2" id="KW-1185">Reference proteome</keyword>
<feature type="non-terminal residue" evidence="1">
    <location>
        <position position="132"/>
    </location>
</feature>
<dbReference type="SUPFAM" id="SSF53098">
    <property type="entry name" value="Ribonuclease H-like"/>
    <property type="match status" value="1"/>
</dbReference>
<dbReference type="RefSeq" id="XP_009518693.1">
    <property type="nucleotide sequence ID" value="XM_009520398.1"/>
</dbReference>
<sequence>KSWELLMAKIPSLTCNGCAAHTINLLLKDMFGMELMSDVFKKAVLVTKFVRKRAALLYRFRALQRNVVRNEDVLRELFSNHEFLARYGDAAAKLNRVESILADSMFWVNARAVIRLVNPIIQALGALEKDGC</sequence>
<evidence type="ECO:0008006" key="3">
    <source>
        <dbReference type="Google" id="ProtNLM"/>
    </source>
</evidence>
<evidence type="ECO:0000313" key="1">
    <source>
        <dbReference type="EMBL" id="EGZ23405.1"/>
    </source>
</evidence>
<dbReference type="KEGG" id="psoj:PHYSODRAFT_387357"/>
<organism evidence="1 2">
    <name type="scientific">Phytophthora sojae (strain P6497)</name>
    <name type="common">Soybean stem and root rot agent</name>
    <name type="synonym">Phytophthora megasperma f. sp. glycines</name>
    <dbReference type="NCBI Taxonomy" id="1094619"/>
    <lineage>
        <taxon>Eukaryota</taxon>
        <taxon>Sar</taxon>
        <taxon>Stramenopiles</taxon>
        <taxon>Oomycota</taxon>
        <taxon>Peronosporomycetes</taxon>
        <taxon>Peronosporales</taxon>
        <taxon>Peronosporaceae</taxon>
        <taxon>Phytophthora</taxon>
    </lineage>
</organism>
<name>G4Z0Y0_PHYSP</name>
<gene>
    <name evidence="1" type="ORF">PHYSODRAFT_387357</name>
</gene>
<proteinExistence type="predicted"/>
<accession>G4Z0Y0</accession>
<feature type="non-terminal residue" evidence="1">
    <location>
        <position position="1"/>
    </location>
</feature>
<dbReference type="InParanoid" id="G4Z0Y0"/>
<dbReference type="GeneID" id="20650971"/>
<dbReference type="AlphaFoldDB" id="G4Z0Y0"/>
<dbReference type="Proteomes" id="UP000002640">
    <property type="component" value="Unassembled WGS sequence"/>
</dbReference>
<dbReference type="InterPro" id="IPR012337">
    <property type="entry name" value="RNaseH-like_sf"/>
</dbReference>